<evidence type="ECO:0000256" key="5">
    <source>
        <dbReference type="PROSITE-ProRule" id="PRU00169"/>
    </source>
</evidence>
<evidence type="ECO:0000256" key="3">
    <source>
        <dbReference type="ARBA" id="ARBA00023125"/>
    </source>
</evidence>
<dbReference type="InterPro" id="IPR058245">
    <property type="entry name" value="NreC/VraR/RcsB-like_REC"/>
</dbReference>
<keyword evidence="3 8" id="KW-0238">DNA-binding</keyword>
<feature type="domain" description="HTH luxR-type" evidence="6">
    <location>
        <begin position="150"/>
        <end position="215"/>
    </location>
</feature>
<dbReference type="Pfam" id="PF00196">
    <property type="entry name" value="GerE"/>
    <property type="match status" value="1"/>
</dbReference>
<dbReference type="PROSITE" id="PS50110">
    <property type="entry name" value="RESPONSE_REGULATORY"/>
    <property type="match status" value="1"/>
</dbReference>
<name>A0A4Q2EKR4_9ACTN</name>
<dbReference type="SMART" id="SM00448">
    <property type="entry name" value="REC"/>
    <property type="match status" value="1"/>
</dbReference>
<reference evidence="8 9" key="1">
    <citation type="submission" date="2018-01" db="EMBL/GenBank/DDBJ databases">
        <title>Lactibacter flavus gen. nov., sp. nov., a novel bacterium of the family Propionibacteriaceae isolated from raw milk and dairy products.</title>
        <authorList>
            <person name="Wenning M."/>
            <person name="Breitenwieser F."/>
            <person name="Huptas C."/>
            <person name="von Neubeck M."/>
            <person name="Busse H.-J."/>
            <person name="Scherer S."/>
        </authorList>
    </citation>
    <scope>NUCLEOTIDE SEQUENCE [LARGE SCALE GENOMIC DNA]</scope>
    <source>
        <strain evidence="8 9">VG341</strain>
    </source>
</reference>
<evidence type="ECO:0000256" key="4">
    <source>
        <dbReference type="ARBA" id="ARBA00023163"/>
    </source>
</evidence>
<dbReference type="GO" id="GO:0006355">
    <property type="term" value="P:regulation of DNA-templated transcription"/>
    <property type="evidence" value="ECO:0007669"/>
    <property type="project" value="InterPro"/>
</dbReference>
<feature type="modified residue" description="4-aspartylphosphate" evidence="5">
    <location>
        <position position="56"/>
    </location>
</feature>
<dbReference type="InterPro" id="IPR011006">
    <property type="entry name" value="CheY-like_superfamily"/>
</dbReference>
<feature type="domain" description="Response regulatory" evidence="7">
    <location>
        <begin position="5"/>
        <end position="121"/>
    </location>
</feature>
<dbReference type="RefSeq" id="WP_129458195.1">
    <property type="nucleotide sequence ID" value="NZ_PPCV01000003.1"/>
</dbReference>
<evidence type="ECO:0000313" key="8">
    <source>
        <dbReference type="EMBL" id="RXW32585.1"/>
    </source>
</evidence>
<dbReference type="AlphaFoldDB" id="A0A4Q2EKR4"/>
<accession>A0A4Q2EKR4</accession>
<comment type="caution">
    <text evidence="8">The sequence shown here is derived from an EMBL/GenBank/DDBJ whole genome shotgun (WGS) entry which is preliminary data.</text>
</comment>
<organism evidence="8 9">
    <name type="scientific">Propioniciclava flava</name>
    <dbReference type="NCBI Taxonomy" id="2072026"/>
    <lineage>
        <taxon>Bacteria</taxon>
        <taxon>Bacillati</taxon>
        <taxon>Actinomycetota</taxon>
        <taxon>Actinomycetes</taxon>
        <taxon>Propionibacteriales</taxon>
        <taxon>Propionibacteriaceae</taxon>
        <taxon>Propioniciclava</taxon>
    </lineage>
</organism>
<dbReference type="CDD" id="cd17535">
    <property type="entry name" value="REC_NarL-like"/>
    <property type="match status" value="1"/>
</dbReference>
<dbReference type="GO" id="GO:0003677">
    <property type="term" value="F:DNA binding"/>
    <property type="evidence" value="ECO:0007669"/>
    <property type="project" value="UniProtKB-KW"/>
</dbReference>
<dbReference type="PRINTS" id="PR00038">
    <property type="entry name" value="HTHLUXR"/>
</dbReference>
<keyword evidence="2" id="KW-0805">Transcription regulation</keyword>
<dbReference type="InterPro" id="IPR001789">
    <property type="entry name" value="Sig_transdc_resp-reg_receiver"/>
</dbReference>
<dbReference type="InterPro" id="IPR039420">
    <property type="entry name" value="WalR-like"/>
</dbReference>
<keyword evidence="9" id="KW-1185">Reference proteome</keyword>
<dbReference type="SUPFAM" id="SSF46894">
    <property type="entry name" value="C-terminal effector domain of the bipartite response regulators"/>
    <property type="match status" value="1"/>
</dbReference>
<evidence type="ECO:0000256" key="1">
    <source>
        <dbReference type="ARBA" id="ARBA00022553"/>
    </source>
</evidence>
<dbReference type="Proteomes" id="UP000290624">
    <property type="component" value="Unassembled WGS sequence"/>
</dbReference>
<dbReference type="SMART" id="SM00421">
    <property type="entry name" value="HTH_LUXR"/>
    <property type="match status" value="1"/>
</dbReference>
<evidence type="ECO:0000313" key="9">
    <source>
        <dbReference type="Proteomes" id="UP000290624"/>
    </source>
</evidence>
<dbReference type="OrthoDB" id="9808843at2"/>
<dbReference type="InterPro" id="IPR016032">
    <property type="entry name" value="Sig_transdc_resp-reg_C-effctor"/>
</dbReference>
<dbReference type="PANTHER" id="PTHR43214:SF24">
    <property type="entry name" value="TRANSCRIPTIONAL REGULATORY PROTEIN NARL-RELATED"/>
    <property type="match status" value="1"/>
</dbReference>
<dbReference type="SUPFAM" id="SSF52172">
    <property type="entry name" value="CheY-like"/>
    <property type="match status" value="1"/>
</dbReference>
<dbReference type="PROSITE" id="PS00622">
    <property type="entry name" value="HTH_LUXR_1"/>
    <property type="match status" value="1"/>
</dbReference>
<dbReference type="EMBL" id="PPCV01000003">
    <property type="protein sequence ID" value="RXW32585.1"/>
    <property type="molecule type" value="Genomic_DNA"/>
</dbReference>
<dbReference type="PANTHER" id="PTHR43214">
    <property type="entry name" value="TWO-COMPONENT RESPONSE REGULATOR"/>
    <property type="match status" value="1"/>
</dbReference>
<dbReference type="GO" id="GO:0000160">
    <property type="term" value="P:phosphorelay signal transduction system"/>
    <property type="evidence" value="ECO:0007669"/>
    <property type="project" value="InterPro"/>
</dbReference>
<evidence type="ECO:0000259" key="7">
    <source>
        <dbReference type="PROSITE" id="PS50110"/>
    </source>
</evidence>
<proteinExistence type="predicted"/>
<dbReference type="PROSITE" id="PS50043">
    <property type="entry name" value="HTH_LUXR_2"/>
    <property type="match status" value="1"/>
</dbReference>
<evidence type="ECO:0000256" key="2">
    <source>
        <dbReference type="ARBA" id="ARBA00023015"/>
    </source>
</evidence>
<gene>
    <name evidence="8" type="ORF">C1706_05325</name>
</gene>
<protein>
    <submittedName>
        <fullName evidence="8">DNA-binding response regulator</fullName>
    </submittedName>
</protein>
<evidence type="ECO:0000259" key="6">
    <source>
        <dbReference type="PROSITE" id="PS50043"/>
    </source>
</evidence>
<dbReference type="InterPro" id="IPR000792">
    <property type="entry name" value="Tscrpt_reg_LuxR_C"/>
</dbReference>
<keyword evidence="1 5" id="KW-0597">Phosphoprotein</keyword>
<dbReference type="Gene3D" id="3.40.50.2300">
    <property type="match status" value="1"/>
</dbReference>
<dbReference type="Pfam" id="PF00072">
    <property type="entry name" value="Response_reg"/>
    <property type="match status" value="1"/>
</dbReference>
<sequence length="223" mass="23215">MTTIRVLLVDDDPLARAGLASLLGAVGDIEVCGEASDGDEVVAAVHAVLPAVILMDLRMPRLGGVEATRLVRALPSPPHVIALTTWDVDDAVVRSLEAGADGFLLKTAAPLEIVGAIRAVMQGDAVLSPRSTRQLLDHVGRRDDAARRAALALMGTLTEREREVAVATGHGLTNAVIGERLYMSPATVKQHLGSVQQKLGVGNRVGVAVLAERAGLLAGPGVR</sequence>
<keyword evidence="4" id="KW-0804">Transcription</keyword>
<dbReference type="CDD" id="cd06170">
    <property type="entry name" value="LuxR_C_like"/>
    <property type="match status" value="1"/>
</dbReference>